<evidence type="ECO:0000256" key="9">
    <source>
        <dbReference type="ARBA" id="ARBA00023136"/>
    </source>
</evidence>
<comment type="subcellular location">
    <subcellularLocation>
        <location evidence="2 12">Endoplasmic reticulum membrane</location>
    </subcellularLocation>
</comment>
<dbReference type="EMBL" id="BACD03000029">
    <property type="protein sequence ID" value="GAO50061.1"/>
    <property type="molecule type" value="Genomic_DNA"/>
</dbReference>
<dbReference type="PANTHER" id="PTHR45918:SF1">
    <property type="entry name" value="ALPHA-1,3_1,6-MANNOSYLTRANSFERASE ALG2"/>
    <property type="match status" value="1"/>
</dbReference>
<evidence type="ECO:0000256" key="7">
    <source>
        <dbReference type="ARBA" id="ARBA00022824"/>
    </source>
</evidence>
<evidence type="ECO:0000313" key="15">
    <source>
        <dbReference type="EMBL" id="GAO50061.1"/>
    </source>
</evidence>
<evidence type="ECO:0000259" key="13">
    <source>
        <dbReference type="Pfam" id="PF00534"/>
    </source>
</evidence>
<dbReference type="GO" id="GO:0102704">
    <property type="term" value="F:GDP-Man:Man(2)GlcNAc(2)-PP-Dol alpha-1,6-mannosyltransferase activity"/>
    <property type="evidence" value="ECO:0007669"/>
    <property type="project" value="UniProtKB-UniRule"/>
</dbReference>
<reference evidence="15 16" key="2">
    <citation type="journal article" date="2014" name="J. Gen. Appl. Microbiol.">
        <title>The early diverging ascomycetous budding yeast Saitoella complicata has three histone deacetylases belonging to the Clr6, Hos2, and Rpd3 lineages.</title>
        <authorList>
            <person name="Nishida H."/>
            <person name="Matsumoto T."/>
            <person name="Kondo S."/>
            <person name="Hamamoto M."/>
            <person name="Yoshikawa H."/>
        </authorList>
    </citation>
    <scope>NUCLEOTIDE SEQUENCE [LARGE SCALE GENOMIC DNA]</scope>
    <source>
        <strain evidence="15 16">NRRL Y-17804</strain>
    </source>
</reference>
<dbReference type="AlphaFoldDB" id="A0A0E9NK48"/>
<dbReference type="InterPro" id="IPR027054">
    <property type="entry name" value="ALG2"/>
</dbReference>
<evidence type="ECO:0000256" key="4">
    <source>
        <dbReference type="ARBA" id="ARBA00022676"/>
    </source>
</evidence>
<dbReference type="EC" id="2.4.1.132" evidence="12"/>
<reference evidence="15 16" key="3">
    <citation type="journal article" date="2015" name="Genome Announc.">
        <title>Draft Genome Sequence of the Archiascomycetous Yeast Saitoella complicata.</title>
        <authorList>
            <person name="Yamauchi K."/>
            <person name="Kondo S."/>
            <person name="Hamamoto M."/>
            <person name="Takahashi Y."/>
            <person name="Ogura Y."/>
            <person name="Hayashi T."/>
            <person name="Nishida H."/>
        </authorList>
    </citation>
    <scope>NUCLEOTIDE SEQUENCE [LARGE SCALE GENOMIC DNA]</scope>
    <source>
        <strain evidence="15 16">NRRL Y-17804</strain>
    </source>
</reference>
<dbReference type="Gene3D" id="3.40.50.2000">
    <property type="entry name" value="Glycogen Phosphorylase B"/>
    <property type="match status" value="2"/>
</dbReference>
<proteinExistence type="inferred from homology"/>
<name>A0A0E9NK48_SAICN</name>
<comment type="function">
    <text evidence="1 12">Mannosylates Man(2)GlcNAc(2)-dolichol diphosphate and Man(1)GlcNAc(2)-dolichol diphosphate to form Man(3)GlcNAc(2)-dolichol diphosphate.</text>
</comment>
<organism evidence="15 16">
    <name type="scientific">Saitoella complicata (strain BCRC 22490 / CBS 7301 / JCM 7358 / NBRC 10748 / NRRL Y-17804)</name>
    <dbReference type="NCBI Taxonomy" id="698492"/>
    <lineage>
        <taxon>Eukaryota</taxon>
        <taxon>Fungi</taxon>
        <taxon>Dikarya</taxon>
        <taxon>Ascomycota</taxon>
        <taxon>Taphrinomycotina</taxon>
        <taxon>Taphrinomycotina incertae sedis</taxon>
        <taxon>Saitoella</taxon>
    </lineage>
</organism>
<keyword evidence="7 12" id="KW-0256">Endoplasmic reticulum</keyword>
<dbReference type="SUPFAM" id="SSF53756">
    <property type="entry name" value="UDP-Glycosyltransferase/glycogen phosphorylase"/>
    <property type="match status" value="1"/>
</dbReference>
<dbReference type="Pfam" id="PF13439">
    <property type="entry name" value="Glyco_transf_4"/>
    <property type="match status" value="1"/>
</dbReference>
<evidence type="ECO:0000256" key="5">
    <source>
        <dbReference type="ARBA" id="ARBA00022679"/>
    </source>
</evidence>
<evidence type="ECO:0000256" key="10">
    <source>
        <dbReference type="ARBA" id="ARBA00045103"/>
    </source>
</evidence>
<dbReference type="PANTHER" id="PTHR45918">
    <property type="entry name" value="ALPHA-1,3/1,6-MANNOSYLTRANSFERASE ALG2"/>
    <property type="match status" value="1"/>
</dbReference>
<dbReference type="STRING" id="698492.A0A0E9NK48"/>
<keyword evidence="5 12" id="KW-0808">Transferase</keyword>
<protein>
    <recommendedName>
        <fullName evidence="12">Alpha-1,3/1,6-mannosyltransferase ALG2</fullName>
        <ecNumber evidence="12">2.4.1.132</ecNumber>
        <ecNumber evidence="12">2.4.1.257</ecNumber>
    </recommendedName>
    <alternativeName>
        <fullName evidence="12">GDP-Man:Man(1)GlcNAc(2)-PP-Dol alpha-1,3-mannosyltransferase</fullName>
    </alternativeName>
</protein>
<dbReference type="UniPathway" id="UPA00378"/>
<comment type="catalytic activity">
    <reaction evidence="11 12">
        <text>an alpha-D-Man-(1-&gt;3)-beta-D-Man-(1-&gt;4)-beta-D-GlcNAc-(1-&gt;4)-alpha-D-GlcNAc-diphospho-di-trans,poly-cis-dolichol + GDP-alpha-D-mannose = an alpha-D-Man-(1-&gt;3)-[alpha-D-Man-(1-&gt;6)]-beta-D-Man-(1-&gt;4)-beta-D-GlcNAc-(1-&gt;4)-alpha-D-GlcNAc-diphospho-di-trans,poly-cis-dolichol + GDP + H(+)</text>
        <dbReference type="Rhea" id="RHEA:29519"/>
        <dbReference type="Rhea" id="RHEA-COMP:19513"/>
        <dbReference type="Rhea" id="RHEA-COMP:19515"/>
        <dbReference type="ChEBI" id="CHEBI:15378"/>
        <dbReference type="ChEBI" id="CHEBI:57527"/>
        <dbReference type="ChEBI" id="CHEBI:58189"/>
        <dbReference type="ChEBI" id="CHEBI:132510"/>
        <dbReference type="ChEBI" id="CHEBI:132511"/>
        <dbReference type="EC" id="2.4.1.257"/>
    </reaction>
    <physiologicalReaction direction="left-to-right" evidence="11 12">
        <dbReference type="Rhea" id="RHEA:29520"/>
    </physiologicalReaction>
</comment>
<evidence type="ECO:0000256" key="11">
    <source>
        <dbReference type="ARBA" id="ARBA00045104"/>
    </source>
</evidence>
<evidence type="ECO:0000259" key="14">
    <source>
        <dbReference type="Pfam" id="PF13439"/>
    </source>
</evidence>
<keyword evidence="9 12" id="KW-0472">Membrane</keyword>
<keyword evidence="4 12" id="KW-0328">Glycosyltransferase</keyword>
<feature type="domain" description="Glycosyltransferase subfamily 4-like N-terminal" evidence="14">
    <location>
        <begin position="12"/>
        <end position="186"/>
    </location>
</feature>
<reference evidence="15 16" key="1">
    <citation type="journal article" date="2011" name="J. Gen. Appl. Microbiol.">
        <title>Draft genome sequencing of the enigmatic yeast Saitoella complicata.</title>
        <authorList>
            <person name="Nishida H."/>
            <person name="Hamamoto M."/>
            <person name="Sugiyama J."/>
        </authorList>
    </citation>
    <scope>NUCLEOTIDE SEQUENCE [LARGE SCALE GENOMIC DNA]</scope>
    <source>
        <strain evidence="15 16">NRRL Y-17804</strain>
    </source>
</reference>
<accession>A0A0E9NK48</accession>
<comment type="catalytic activity">
    <reaction evidence="10 12">
        <text>a beta-D-Man-(1-&gt;4)-beta-D-GlcNAc-(1-&gt;4)-alpha-D-GlcNAc-diphospho-di-trans,poly-cis-dolichol + GDP-alpha-D-mannose = an alpha-D-Man-(1-&gt;3)-beta-D-Man-(1-&gt;4)-beta-D-GlcNAc-(1-&gt;4)-alpha-D-GlcNAc-diphospho-di-trans,poly-cis-dolichol + GDP + H(+)</text>
        <dbReference type="Rhea" id="RHEA:29515"/>
        <dbReference type="Rhea" id="RHEA-COMP:19511"/>
        <dbReference type="Rhea" id="RHEA-COMP:19513"/>
        <dbReference type="ChEBI" id="CHEBI:15378"/>
        <dbReference type="ChEBI" id="CHEBI:57527"/>
        <dbReference type="ChEBI" id="CHEBI:58189"/>
        <dbReference type="ChEBI" id="CHEBI:58472"/>
        <dbReference type="ChEBI" id="CHEBI:132510"/>
        <dbReference type="EC" id="2.4.1.132"/>
    </reaction>
    <physiologicalReaction direction="left-to-right" evidence="10 12">
        <dbReference type="Rhea" id="RHEA:29516"/>
    </physiologicalReaction>
</comment>
<dbReference type="Pfam" id="PF00534">
    <property type="entry name" value="Glycos_transf_1"/>
    <property type="match status" value="1"/>
</dbReference>
<dbReference type="GO" id="GO:0005789">
    <property type="term" value="C:endoplasmic reticulum membrane"/>
    <property type="evidence" value="ECO:0007669"/>
    <property type="project" value="UniProtKB-SubCell"/>
</dbReference>
<evidence type="ECO:0000256" key="8">
    <source>
        <dbReference type="ARBA" id="ARBA00022989"/>
    </source>
</evidence>
<dbReference type="InterPro" id="IPR028098">
    <property type="entry name" value="Glyco_trans_4-like_N"/>
</dbReference>
<evidence type="ECO:0000256" key="3">
    <source>
        <dbReference type="ARBA" id="ARBA00004922"/>
    </source>
</evidence>
<comment type="similarity">
    <text evidence="12">Belongs to the glycosyltransferase group 1 family.</text>
</comment>
<dbReference type="EC" id="2.4.1.257" evidence="12"/>
<feature type="transmembrane region" description="Helical" evidence="12">
    <location>
        <begin position="425"/>
        <end position="445"/>
    </location>
</feature>
<sequence length="452" mass="49395">MKIAFVHPDLGIGGAERLVIDAAVGLQSRGHQVVIYTSHCDKTHSFEEARDGTLDVRVRGNTLPANLLGRFAILFAILRQLHLTIHLLLESTTYDAIFVDQLSTSIPLLRLKAPVFFYCHFPDKYLAQPGGLLKKLYRIPFDAVEEYTTAASDAIVVNSNFTRSVFAKAFPRISRTPGVLYPCVDITHLPTTPPSQTPTLQFPEGTKVILSINRFERKKNIELALKAFATLRGHPNFQNLRLVLAGGYDSRVTENVTYHHDLQSLASTLSLTHQTIKPTSSALALDLDPNTNVLFLLSIPGPLKEELLRTSTLLAYTPTNEHFGIVPLEAGLARLPVLATNTGGPLETIVDGDTGTATATGWLRPADEGAWGEVMRAVIEMSERERESMGSAARERVVTRFSLETMAGDLEDGILSMLNECRNKGGVPVVGVLLAVLLVAVVVCLPQIARTT</sequence>
<keyword evidence="8 12" id="KW-1133">Transmembrane helix</keyword>
<keyword evidence="16" id="KW-1185">Reference proteome</keyword>
<gene>
    <name evidence="15" type="ORF">G7K_4196-t1</name>
</gene>
<evidence type="ECO:0000256" key="2">
    <source>
        <dbReference type="ARBA" id="ARBA00004586"/>
    </source>
</evidence>
<evidence type="ECO:0000256" key="1">
    <source>
        <dbReference type="ARBA" id="ARBA00003142"/>
    </source>
</evidence>
<comment type="pathway">
    <text evidence="3 12">Protein modification; protein glycosylation.</text>
</comment>
<dbReference type="OMA" id="AMYMKCP"/>
<dbReference type="CDD" id="cd03805">
    <property type="entry name" value="GT4_ALG2-like"/>
    <property type="match status" value="1"/>
</dbReference>
<dbReference type="GO" id="GO:0004378">
    <property type="term" value="F:GDP-Man:Man(1)GlcNAc(2)-PP-Dol alpha-1,3-mannosyltransferase activity"/>
    <property type="evidence" value="ECO:0007669"/>
    <property type="project" value="UniProtKB-UniRule"/>
</dbReference>
<dbReference type="Proteomes" id="UP000033140">
    <property type="component" value="Unassembled WGS sequence"/>
</dbReference>
<evidence type="ECO:0000313" key="16">
    <source>
        <dbReference type="Proteomes" id="UP000033140"/>
    </source>
</evidence>
<feature type="domain" description="Glycosyl transferase family 1" evidence="13">
    <location>
        <begin position="200"/>
        <end position="396"/>
    </location>
</feature>
<evidence type="ECO:0000256" key="6">
    <source>
        <dbReference type="ARBA" id="ARBA00022692"/>
    </source>
</evidence>
<evidence type="ECO:0000256" key="12">
    <source>
        <dbReference type="RuleBase" id="RU367136"/>
    </source>
</evidence>
<comment type="caution">
    <text evidence="15">The sequence shown here is derived from an EMBL/GenBank/DDBJ whole genome shotgun (WGS) entry which is preliminary data.</text>
</comment>
<keyword evidence="6 12" id="KW-0812">Transmembrane</keyword>
<dbReference type="InterPro" id="IPR001296">
    <property type="entry name" value="Glyco_trans_1"/>
</dbReference>